<evidence type="ECO:0000259" key="14">
    <source>
        <dbReference type="PROSITE" id="PS50885"/>
    </source>
</evidence>
<dbReference type="InterPro" id="IPR050736">
    <property type="entry name" value="Sensor_HK_Regulatory"/>
</dbReference>
<feature type="domain" description="HAMP" evidence="14">
    <location>
        <begin position="200"/>
        <end position="252"/>
    </location>
</feature>
<evidence type="ECO:0000256" key="2">
    <source>
        <dbReference type="ARBA" id="ARBA00004651"/>
    </source>
</evidence>
<dbReference type="PROSITE" id="PS50885">
    <property type="entry name" value="HAMP"/>
    <property type="match status" value="1"/>
</dbReference>
<dbReference type="Pfam" id="PF00512">
    <property type="entry name" value="HisKA"/>
    <property type="match status" value="1"/>
</dbReference>
<evidence type="ECO:0000256" key="8">
    <source>
        <dbReference type="ARBA" id="ARBA00022777"/>
    </source>
</evidence>
<dbReference type="InterPro" id="IPR003661">
    <property type="entry name" value="HisK_dim/P_dom"/>
</dbReference>
<keyword evidence="7" id="KW-0547">Nucleotide-binding</keyword>
<dbReference type="InterPro" id="IPR036890">
    <property type="entry name" value="HATPase_C_sf"/>
</dbReference>
<sequence>MRRNVKKLRIRYRFTFFQRQVLSHLLIAVLILALLSGGFVYYFQKQVYKSETEELVSAGRAVAKLMQRETEEPDLAVNAYRTLLAERKISFIMLDKSGELLYRDSKMDFAFRTKAFLDQLRSHIFTMKDNQSFIAKSTNNEQIIVVPRQIKLKAGREIYLFVLTSHRGLASIWPLLKEPLLYTAGIVGLLAVIVSIMFSRSLSRSIRSIQQATRQIAQGNLSARSPVRRSDELGDLSNDFNTMADRLEEASHKLQQYDARRRHFIMDATHELRTPLTSIRGIIEGLKNNFVTQPEERYKYYTIIEKETFRLIRLINELLDVEKIESGMISLNKQQYSLKELMEIVAESLEVLIEEKKLHIVIECEPQVLIYGDYDRLTQILINLVKNSIQFTDYGTIKLKAAETERSTCIEISDTGKGISKEEQQLIWERFYKADPSRNKNKSETGLGLSIVKQLVEAHQGTIAVDSAPGIGTVFTIILPKGEAETPALPQSSA</sequence>
<organism evidence="15 16">
    <name type="scientific">Paenibacillus thalictri</name>
    <dbReference type="NCBI Taxonomy" id="2527873"/>
    <lineage>
        <taxon>Bacteria</taxon>
        <taxon>Bacillati</taxon>
        <taxon>Bacillota</taxon>
        <taxon>Bacilli</taxon>
        <taxon>Bacillales</taxon>
        <taxon>Paenibacillaceae</taxon>
        <taxon>Paenibacillus</taxon>
    </lineage>
</organism>
<dbReference type="Proteomes" id="UP000293142">
    <property type="component" value="Unassembled WGS sequence"/>
</dbReference>
<dbReference type="SUPFAM" id="SSF47384">
    <property type="entry name" value="Homodimeric domain of signal transducing histidine kinase"/>
    <property type="match status" value="1"/>
</dbReference>
<keyword evidence="5" id="KW-0597">Phosphoprotein</keyword>
<keyword evidence="12" id="KW-0812">Transmembrane</keyword>
<dbReference type="InterPro" id="IPR004358">
    <property type="entry name" value="Sig_transdc_His_kin-like_C"/>
</dbReference>
<dbReference type="CDD" id="cd00082">
    <property type="entry name" value="HisKA"/>
    <property type="match status" value="1"/>
</dbReference>
<evidence type="ECO:0000256" key="12">
    <source>
        <dbReference type="SAM" id="Phobius"/>
    </source>
</evidence>
<dbReference type="SUPFAM" id="SSF158472">
    <property type="entry name" value="HAMP domain-like"/>
    <property type="match status" value="1"/>
</dbReference>
<dbReference type="Gene3D" id="1.10.287.130">
    <property type="match status" value="1"/>
</dbReference>
<dbReference type="FunFam" id="1.10.287.130:FF:000001">
    <property type="entry name" value="Two-component sensor histidine kinase"/>
    <property type="match status" value="1"/>
</dbReference>
<evidence type="ECO:0000256" key="1">
    <source>
        <dbReference type="ARBA" id="ARBA00000085"/>
    </source>
</evidence>
<dbReference type="SUPFAM" id="SSF55874">
    <property type="entry name" value="ATPase domain of HSP90 chaperone/DNA topoisomerase II/histidine kinase"/>
    <property type="match status" value="1"/>
</dbReference>
<dbReference type="Gene3D" id="3.30.565.10">
    <property type="entry name" value="Histidine kinase-like ATPase, C-terminal domain"/>
    <property type="match status" value="1"/>
</dbReference>
<dbReference type="InterPro" id="IPR003660">
    <property type="entry name" value="HAMP_dom"/>
</dbReference>
<feature type="domain" description="Histidine kinase" evidence="13">
    <location>
        <begin position="267"/>
        <end position="483"/>
    </location>
</feature>
<keyword evidence="6" id="KW-0808">Transferase</keyword>
<dbReference type="Gene3D" id="6.10.340.10">
    <property type="match status" value="1"/>
</dbReference>
<dbReference type="PRINTS" id="PR00344">
    <property type="entry name" value="BCTRLSENSOR"/>
</dbReference>
<evidence type="ECO:0000259" key="13">
    <source>
        <dbReference type="PROSITE" id="PS50109"/>
    </source>
</evidence>
<comment type="caution">
    <text evidence="15">The sequence shown here is derived from an EMBL/GenBank/DDBJ whole genome shotgun (WGS) entry which is preliminary data.</text>
</comment>
<evidence type="ECO:0000256" key="7">
    <source>
        <dbReference type="ARBA" id="ARBA00022741"/>
    </source>
</evidence>
<dbReference type="PANTHER" id="PTHR43711:SF1">
    <property type="entry name" value="HISTIDINE KINASE 1"/>
    <property type="match status" value="1"/>
</dbReference>
<dbReference type="InterPro" id="IPR005467">
    <property type="entry name" value="His_kinase_dom"/>
</dbReference>
<evidence type="ECO:0000256" key="6">
    <source>
        <dbReference type="ARBA" id="ARBA00022679"/>
    </source>
</evidence>
<keyword evidence="8 15" id="KW-0418">Kinase</keyword>
<dbReference type="Pfam" id="PF02518">
    <property type="entry name" value="HATPase_c"/>
    <property type="match status" value="1"/>
</dbReference>
<reference evidence="15 16" key="1">
    <citation type="submission" date="2019-02" db="EMBL/GenBank/DDBJ databases">
        <title>Paenibacillus sp. nov., isolated from surface-sterilized tissue of Thalictrum simplex L.</title>
        <authorList>
            <person name="Tuo L."/>
        </authorList>
    </citation>
    <scope>NUCLEOTIDE SEQUENCE [LARGE SCALE GENOMIC DNA]</scope>
    <source>
        <strain evidence="15 16">N2SHLJ1</strain>
    </source>
</reference>
<dbReference type="EC" id="2.7.13.3" evidence="3"/>
<dbReference type="OrthoDB" id="9813151at2"/>
<gene>
    <name evidence="15" type="ORF">EYB31_19965</name>
</gene>
<dbReference type="GO" id="GO:0005886">
    <property type="term" value="C:plasma membrane"/>
    <property type="evidence" value="ECO:0007669"/>
    <property type="project" value="UniProtKB-SubCell"/>
</dbReference>
<feature type="transmembrane region" description="Helical" evidence="12">
    <location>
        <begin position="180"/>
        <end position="198"/>
    </location>
</feature>
<evidence type="ECO:0000313" key="15">
    <source>
        <dbReference type="EMBL" id="TBL76277.1"/>
    </source>
</evidence>
<dbReference type="SMART" id="SM00387">
    <property type="entry name" value="HATPase_c"/>
    <property type="match status" value="1"/>
</dbReference>
<dbReference type="CDD" id="cd06225">
    <property type="entry name" value="HAMP"/>
    <property type="match status" value="1"/>
</dbReference>
<dbReference type="GO" id="GO:0000155">
    <property type="term" value="F:phosphorelay sensor kinase activity"/>
    <property type="evidence" value="ECO:0007669"/>
    <property type="project" value="InterPro"/>
</dbReference>
<name>A0A4Q9DM03_9BACL</name>
<accession>A0A4Q9DM03</accession>
<feature type="transmembrane region" description="Helical" evidence="12">
    <location>
        <begin position="21"/>
        <end position="43"/>
    </location>
</feature>
<dbReference type="PROSITE" id="PS50109">
    <property type="entry name" value="HIS_KIN"/>
    <property type="match status" value="1"/>
</dbReference>
<dbReference type="PANTHER" id="PTHR43711">
    <property type="entry name" value="TWO-COMPONENT HISTIDINE KINASE"/>
    <property type="match status" value="1"/>
</dbReference>
<keyword evidence="11 12" id="KW-0472">Membrane</keyword>
<comment type="catalytic activity">
    <reaction evidence="1">
        <text>ATP + protein L-histidine = ADP + protein N-phospho-L-histidine.</text>
        <dbReference type="EC" id="2.7.13.3"/>
    </reaction>
</comment>
<keyword evidence="9" id="KW-0067">ATP-binding</keyword>
<protein>
    <recommendedName>
        <fullName evidence="3">histidine kinase</fullName>
        <ecNumber evidence="3">2.7.13.3</ecNumber>
    </recommendedName>
</protein>
<dbReference type="FunFam" id="3.30.565.10:FF:000006">
    <property type="entry name" value="Sensor histidine kinase WalK"/>
    <property type="match status" value="1"/>
</dbReference>
<dbReference type="GO" id="GO:0005524">
    <property type="term" value="F:ATP binding"/>
    <property type="evidence" value="ECO:0007669"/>
    <property type="project" value="UniProtKB-KW"/>
</dbReference>
<dbReference type="Pfam" id="PF00672">
    <property type="entry name" value="HAMP"/>
    <property type="match status" value="1"/>
</dbReference>
<dbReference type="EMBL" id="SIRE01000014">
    <property type="protein sequence ID" value="TBL76277.1"/>
    <property type="molecule type" value="Genomic_DNA"/>
</dbReference>
<keyword evidence="12" id="KW-1133">Transmembrane helix</keyword>
<evidence type="ECO:0000256" key="9">
    <source>
        <dbReference type="ARBA" id="ARBA00022840"/>
    </source>
</evidence>
<dbReference type="InterPro" id="IPR003594">
    <property type="entry name" value="HATPase_dom"/>
</dbReference>
<proteinExistence type="predicted"/>
<dbReference type="AlphaFoldDB" id="A0A4Q9DM03"/>
<evidence type="ECO:0000313" key="16">
    <source>
        <dbReference type="Proteomes" id="UP000293142"/>
    </source>
</evidence>
<evidence type="ECO:0000256" key="4">
    <source>
        <dbReference type="ARBA" id="ARBA00022475"/>
    </source>
</evidence>
<dbReference type="SMART" id="SM00304">
    <property type="entry name" value="HAMP"/>
    <property type="match status" value="1"/>
</dbReference>
<keyword evidence="10" id="KW-0902">Two-component regulatory system</keyword>
<comment type="subcellular location">
    <subcellularLocation>
        <location evidence="2">Cell membrane</location>
        <topology evidence="2">Multi-pass membrane protein</topology>
    </subcellularLocation>
</comment>
<dbReference type="SMART" id="SM00388">
    <property type="entry name" value="HisKA"/>
    <property type="match status" value="1"/>
</dbReference>
<keyword evidence="4" id="KW-1003">Cell membrane</keyword>
<evidence type="ECO:0000256" key="5">
    <source>
        <dbReference type="ARBA" id="ARBA00022553"/>
    </source>
</evidence>
<dbReference type="InterPro" id="IPR036097">
    <property type="entry name" value="HisK_dim/P_sf"/>
</dbReference>
<evidence type="ECO:0000256" key="10">
    <source>
        <dbReference type="ARBA" id="ARBA00023012"/>
    </source>
</evidence>
<evidence type="ECO:0000256" key="11">
    <source>
        <dbReference type="ARBA" id="ARBA00023136"/>
    </source>
</evidence>
<keyword evidence="16" id="KW-1185">Reference proteome</keyword>
<evidence type="ECO:0000256" key="3">
    <source>
        <dbReference type="ARBA" id="ARBA00012438"/>
    </source>
</evidence>